<gene>
    <name evidence="2" type="ORF">Pfra01_002002800</name>
</gene>
<protein>
    <submittedName>
        <fullName evidence="2">Unnamed protein product</fullName>
    </submittedName>
</protein>
<keyword evidence="3" id="KW-1185">Reference proteome</keyword>
<sequence>MGINGINVQCRCVVDDQSLDLKWFGAVLPGVREPRKLSLGNKHRRARMEVPAESGGGSPEPGGGSTEPGGDSAEPGEDSAEPKPASDGPNLELEFQ</sequence>
<comment type="caution">
    <text evidence="2">The sequence shown here is derived from an EMBL/GenBank/DDBJ whole genome shotgun (WGS) entry which is preliminary data.</text>
</comment>
<dbReference type="EMBL" id="BSXT01002667">
    <property type="protein sequence ID" value="GMF50268.1"/>
    <property type="molecule type" value="Genomic_DNA"/>
</dbReference>
<evidence type="ECO:0000256" key="1">
    <source>
        <dbReference type="SAM" id="MobiDB-lite"/>
    </source>
</evidence>
<feature type="region of interest" description="Disordered" evidence="1">
    <location>
        <begin position="32"/>
        <end position="96"/>
    </location>
</feature>
<evidence type="ECO:0000313" key="3">
    <source>
        <dbReference type="Proteomes" id="UP001165121"/>
    </source>
</evidence>
<organism evidence="2 3">
    <name type="scientific">Phytophthora fragariaefolia</name>
    <dbReference type="NCBI Taxonomy" id="1490495"/>
    <lineage>
        <taxon>Eukaryota</taxon>
        <taxon>Sar</taxon>
        <taxon>Stramenopiles</taxon>
        <taxon>Oomycota</taxon>
        <taxon>Peronosporomycetes</taxon>
        <taxon>Peronosporales</taxon>
        <taxon>Peronosporaceae</taxon>
        <taxon>Phytophthora</taxon>
    </lineage>
</organism>
<dbReference type="Proteomes" id="UP001165121">
    <property type="component" value="Unassembled WGS sequence"/>
</dbReference>
<proteinExistence type="predicted"/>
<feature type="compositionally biased region" description="Gly residues" evidence="1">
    <location>
        <begin position="54"/>
        <end position="67"/>
    </location>
</feature>
<dbReference type="AlphaFoldDB" id="A0A9W6XYK3"/>
<name>A0A9W6XYK3_9STRA</name>
<reference evidence="2" key="1">
    <citation type="submission" date="2023-04" db="EMBL/GenBank/DDBJ databases">
        <title>Phytophthora fragariaefolia NBRC 109709.</title>
        <authorList>
            <person name="Ichikawa N."/>
            <person name="Sato H."/>
            <person name="Tonouchi N."/>
        </authorList>
    </citation>
    <scope>NUCLEOTIDE SEQUENCE</scope>
    <source>
        <strain evidence="2">NBRC 109709</strain>
    </source>
</reference>
<evidence type="ECO:0000313" key="2">
    <source>
        <dbReference type="EMBL" id="GMF50268.1"/>
    </source>
</evidence>
<accession>A0A9W6XYK3</accession>